<evidence type="ECO:0000256" key="1">
    <source>
        <dbReference type="SAM" id="MobiDB-lite"/>
    </source>
</evidence>
<dbReference type="eggNOG" id="ENOG5033MP7">
    <property type="taxonomic scope" value="Bacteria"/>
</dbReference>
<comment type="caution">
    <text evidence="2">The sequence shown here is derived from an EMBL/GenBank/DDBJ whole genome shotgun (WGS) entry which is preliminary data.</text>
</comment>
<proteinExistence type="predicted"/>
<evidence type="ECO:0000313" key="3">
    <source>
        <dbReference type="Proteomes" id="UP000006002"/>
    </source>
</evidence>
<evidence type="ECO:0000313" key="2">
    <source>
        <dbReference type="EMBL" id="EDM85322.1"/>
    </source>
</evidence>
<organism evidence="2 3">
    <name type="scientific">Blautia obeum ATCC 29174</name>
    <dbReference type="NCBI Taxonomy" id="411459"/>
    <lineage>
        <taxon>Bacteria</taxon>
        <taxon>Bacillati</taxon>
        <taxon>Bacillota</taxon>
        <taxon>Clostridia</taxon>
        <taxon>Lachnospirales</taxon>
        <taxon>Lachnospiraceae</taxon>
        <taxon>Blautia</taxon>
    </lineage>
</organism>
<sequence length="97" mass="10721">MLSWSSPHPISSSQLHVLPHFHLCPIDLVVFKGVYSFRMGYLILRGASRLDAFSVYPFRAWLPGYRLGSLTGAPAARPSRSSRTKDSSSQISYAHAG</sequence>
<gene>
    <name evidence="2" type="ORF">RUMOBE_04123</name>
</gene>
<accession>A5ZYK6</accession>
<feature type="compositionally biased region" description="Low complexity" evidence="1">
    <location>
        <begin position="77"/>
        <end position="97"/>
    </location>
</feature>
<dbReference type="Proteomes" id="UP000006002">
    <property type="component" value="Unassembled WGS sequence"/>
</dbReference>
<dbReference type="AlphaFoldDB" id="A5ZYK6"/>
<feature type="region of interest" description="Disordered" evidence="1">
    <location>
        <begin position="72"/>
        <end position="97"/>
    </location>
</feature>
<dbReference type="HOGENOM" id="CLU_2341179_0_0_9"/>
<dbReference type="EMBL" id="AAVO02000037">
    <property type="protein sequence ID" value="EDM85322.1"/>
    <property type="molecule type" value="Genomic_DNA"/>
</dbReference>
<reference evidence="2 3" key="2">
    <citation type="submission" date="2007-04" db="EMBL/GenBank/DDBJ databases">
        <title>Draft genome sequence of Ruminococcus obeum (ATCC 29174).</title>
        <authorList>
            <person name="Sudarsanam P."/>
            <person name="Ley R."/>
            <person name="Guruge J."/>
            <person name="Turnbaugh P.J."/>
            <person name="Mahowald M."/>
            <person name="Liep D."/>
            <person name="Gordon J."/>
        </authorList>
    </citation>
    <scope>NUCLEOTIDE SEQUENCE [LARGE SCALE GENOMIC DNA]</scope>
    <source>
        <strain evidence="2 3">ATCC 29174</strain>
    </source>
</reference>
<reference evidence="2 3" key="1">
    <citation type="submission" date="2007-03" db="EMBL/GenBank/DDBJ databases">
        <authorList>
            <person name="Fulton L."/>
            <person name="Clifton S."/>
            <person name="Fulton B."/>
            <person name="Xu J."/>
            <person name="Minx P."/>
            <person name="Pepin K.H."/>
            <person name="Johnson M."/>
            <person name="Thiruvilangam P."/>
            <person name="Bhonagiri V."/>
            <person name="Nash W.E."/>
            <person name="Mardis E.R."/>
            <person name="Wilson R.K."/>
        </authorList>
    </citation>
    <scope>NUCLEOTIDE SEQUENCE [LARGE SCALE GENOMIC DNA]</scope>
    <source>
        <strain evidence="2 3">ATCC 29174</strain>
    </source>
</reference>
<name>A5ZYK6_9FIRM</name>
<protein>
    <submittedName>
        <fullName evidence="2">Uncharacterized protein</fullName>
    </submittedName>
</protein>